<evidence type="ECO:0000313" key="2">
    <source>
        <dbReference type="EMBL" id="ATA81909.1"/>
    </source>
</evidence>
<accession>A0A250F9V4</accession>
<sequence>MKKVILTLCSLALLSVSCKKDDNNNSVNTPQGGTGKYLVKTTFKNPDGKSGSSYLQLTNDLNATTALDSKLAIQAPYMSSVMTYGNEVYLMDAIDGSYGVKKFIYSPANQQLSEAKSLNTPAHSMPCNLIKISDTKAYLPLYNAPKVWIVNPQTMEKTGEIDIQKYAHADSSPDAGYGIVRDGYYYLPLLQLGPDYAPYADHLQSDVLIINVQTDKVEKIISETTTHLAMPSQPSYKTCIFTTENKDIYIMCAGYFGFNPANKHSGFVCIPQSTTVSATEFDSSKSWDISGTIIEGTTYKPATIYSIEYLGNSKAVAFVGVSELNIKDPFTDKNGIAVLIDLNAKTIKKIDGIPYTDSHSVFIGRNNNEVIFGVSGKEKRGLFSYDPATGISKQVLNTEGGADFFYAF</sequence>
<dbReference type="PROSITE" id="PS51257">
    <property type="entry name" value="PROKAR_LIPOPROTEIN"/>
    <property type="match status" value="1"/>
</dbReference>
<evidence type="ECO:0000256" key="1">
    <source>
        <dbReference type="SAM" id="SignalP"/>
    </source>
</evidence>
<name>A0A250F9V4_9FLAO</name>
<dbReference type="RefSeq" id="WP_095913985.1">
    <property type="nucleotide sequence ID" value="NZ_CAUQQP010000001.1"/>
</dbReference>
<protein>
    <recommendedName>
        <fullName evidence="4">Lipoprotein</fullName>
    </recommendedName>
</protein>
<dbReference type="KEGG" id="clk:CGC53_05895"/>
<proteinExistence type="predicted"/>
<dbReference type="AlphaFoldDB" id="A0A250F9V4"/>
<dbReference type="Gene3D" id="2.130.10.10">
    <property type="entry name" value="YVTN repeat-like/Quinoprotein amine dehydrogenase"/>
    <property type="match status" value="1"/>
</dbReference>
<organism evidence="2 3">
    <name type="scientific">Capnocytophaga leadbetteri</name>
    <dbReference type="NCBI Taxonomy" id="327575"/>
    <lineage>
        <taxon>Bacteria</taxon>
        <taxon>Pseudomonadati</taxon>
        <taxon>Bacteroidota</taxon>
        <taxon>Flavobacteriia</taxon>
        <taxon>Flavobacteriales</taxon>
        <taxon>Flavobacteriaceae</taxon>
        <taxon>Capnocytophaga</taxon>
    </lineage>
</organism>
<gene>
    <name evidence="2" type="ORF">CGC53_05895</name>
</gene>
<feature type="signal peptide" evidence="1">
    <location>
        <begin position="1"/>
        <end position="20"/>
    </location>
</feature>
<keyword evidence="3" id="KW-1185">Reference proteome</keyword>
<dbReference type="InterPro" id="IPR015943">
    <property type="entry name" value="WD40/YVTN_repeat-like_dom_sf"/>
</dbReference>
<evidence type="ECO:0008006" key="4">
    <source>
        <dbReference type="Google" id="ProtNLM"/>
    </source>
</evidence>
<dbReference type="Proteomes" id="UP000217276">
    <property type="component" value="Chromosome"/>
</dbReference>
<dbReference type="SUPFAM" id="SSF82171">
    <property type="entry name" value="DPP6 N-terminal domain-like"/>
    <property type="match status" value="1"/>
</dbReference>
<dbReference type="EMBL" id="CP022384">
    <property type="protein sequence ID" value="ATA81909.1"/>
    <property type="molecule type" value="Genomic_DNA"/>
</dbReference>
<feature type="chain" id="PRO_5012286982" description="Lipoprotein" evidence="1">
    <location>
        <begin position="21"/>
        <end position="408"/>
    </location>
</feature>
<reference evidence="3" key="1">
    <citation type="submission" date="2017-06" db="EMBL/GenBank/DDBJ databases">
        <title>Capnocytophaga spp. assemblies.</title>
        <authorList>
            <person name="Gulvik C.A."/>
        </authorList>
    </citation>
    <scope>NUCLEOTIDE SEQUENCE [LARGE SCALE GENOMIC DNA]</scope>
    <source>
        <strain evidence="3">H6253</strain>
    </source>
</reference>
<evidence type="ECO:0000313" key="3">
    <source>
        <dbReference type="Proteomes" id="UP000217276"/>
    </source>
</evidence>
<keyword evidence="1" id="KW-0732">Signal</keyword>